<reference evidence="1" key="2">
    <citation type="submission" date="2020-09" db="EMBL/GenBank/DDBJ databases">
        <authorList>
            <person name="Sun Q."/>
            <person name="Ohkuma M."/>
        </authorList>
    </citation>
    <scope>NUCLEOTIDE SEQUENCE</scope>
    <source>
        <strain evidence="1">JCM 18487</strain>
    </source>
</reference>
<dbReference type="Proteomes" id="UP000637695">
    <property type="component" value="Unassembled WGS sequence"/>
</dbReference>
<gene>
    <name evidence="1" type="ORF">GCM10010885_06920</name>
</gene>
<name>A0A917K4B1_9BACL</name>
<comment type="caution">
    <text evidence="1">The sequence shown here is derived from an EMBL/GenBank/DDBJ whole genome shotgun (WGS) entry which is preliminary data.</text>
</comment>
<proteinExistence type="predicted"/>
<dbReference type="Pfam" id="PF16142">
    <property type="entry name" value="DUF4850"/>
    <property type="match status" value="1"/>
</dbReference>
<protein>
    <submittedName>
        <fullName evidence="1">Uncharacterized protein</fullName>
    </submittedName>
</protein>
<dbReference type="RefSeq" id="WP_188881169.1">
    <property type="nucleotide sequence ID" value="NZ_BMOY01000007.1"/>
</dbReference>
<dbReference type="EMBL" id="BMOY01000007">
    <property type="protein sequence ID" value="GGJ00296.1"/>
    <property type="molecule type" value="Genomic_DNA"/>
</dbReference>
<keyword evidence="2" id="KW-1185">Reference proteome</keyword>
<reference evidence="1" key="1">
    <citation type="journal article" date="2014" name="Int. J. Syst. Evol. Microbiol.">
        <title>Complete genome sequence of Corynebacterium casei LMG S-19264T (=DSM 44701T), isolated from a smear-ripened cheese.</title>
        <authorList>
            <consortium name="US DOE Joint Genome Institute (JGI-PGF)"/>
            <person name="Walter F."/>
            <person name="Albersmeier A."/>
            <person name="Kalinowski J."/>
            <person name="Ruckert C."/>
        </authorList>
    </citation>
    <scope>NUCLEOTIDE SEQUENCE</scope>
    <source>
        <strain evidence="1">JCM 18487</strain>
    </source>
</reference>
<evidence type="ECO:0000313" key="1">
    <source>
        <dbReference type="EMBL" id="GGJ00296.1"/>
    </source>
</evidence>
<accession>A0A917K4B1</accession>
<sequence>MVLIHPVYASTPPQIPHLPRTVAVVLPPSLAKTCAAYALPLGRSSYYILAPRGLQSHAEVGMDGSYGVSLRGRNIEVDFDSTGACAGCALYAAAVYFPSVRSEARKYGWRGTVLLERLPVRAVAWNAYLMLWGGVERDGRRAAGFAYYQPGSSHHEVVFVEGAVVAPARQVQQLAPWLFANAFSQWHVPAGRAR</sequence>
<evidence type="ECO:0000313" key="2">
    <source>
        <dbReference type="Proteomes" id="UP000637695"/>
    </source>
</evidence>
<dbReference type="AlphaFoldDB" id="A0A917K4B1"/>
<dbReference type="InterPro" id="IPR032322">
    <property type="entry name" value="DUF4850"/>
</dbReference>
<organism evidence="1 2">
    <name type="scientific">Alicyclobacillus cellulosilyticus</name>
    <dbReference type="NCBI Taxonomy" id="1003997"/>
    <lineage>
        <taxon>Bacteria</taxon>
        <taxon>Bacillati</taxon>
        <taxon>Bacillota</taxon>
        <taxon>Bacilli</taxon>
        <taxon>Bacillales</taxon>
        <taxon>Alicyclobacillaceae</taxon>
        <taxon>Alicyclobacillus</taxon>
    </lineage>
</organism>